<evidence type="ECO:0000259" key="5">
    <source>
        <dbReference type="Pfam" id="PF05118"/>
    </source>
</evidence>
<feature type="compositionally biased region" description="Gly residues" evidence="4">
    <location>
        <begin position="377"/>
        <end position="388"/>
    </location>
</feature>
<dbReference type="STRING" id="307507.A0A2V0NR60"/>
<dbReference type="Gene3D" id="2.60.120.330">
    <property type="entry name" value="B-lactam Antibiotic, Isopenicillin N Synthase, Chain"/>
    <property type="match status" value="1"/>
</dbReference>
<evidence type="ECO:0000256" key="2">
    <source>
        <dbReference type="ARBA" id="ARBA00022964"/>
    </source>
</evidence>
<keyword evidence="3" id="KW-0560">Oxidoreductase</keyword>
<dbReference type="InterPro" id="IPR051821">
    <property type="entry name" value="Asp/Asn_beta-hydroxylase"/>
</dbReference>
<keyword evidence="2" id="KW-0223">Dioxygenase</keyword>
<evidence type="ECO:0000313" key="7">
    <source>
        <dbReference type="Proteomes" id="UP000247498"/>
    </source>
</evidence>
<proteinExistence type="inferred from homology"/>
<feature type="domain" description="Aspartyl/asparaginy/proline hydroxylase" evidence="5">
    <location>
        <begin position="163"/>
        <end position="320"/>
    </location>
</feature>
<dbReference type="AlphaFoldDB" id="A0A2V0NR60"/>
<organism evidence="6 7">
    <name type="scientific">Raphidocelis subcapitata</name>
    <dbReference type="NCBI Taxonomy" id="307507"/>
    <lineage>
        <taxon>Eukaryota</taxon>
        <taxon>Viridiplantae</taxon>
        <taxon>Chlorophyta</taxon>
        <taxon>core chlorophytes</taxon>
        <taxon>Chlorophyceae</taxon>
        <taxon>CS clade</taxon>
        <taxon>Sphaeropleales</taxon>
        <taxon>Selenastraceae</taxon>
        <taxon>Raphidocelis</taxon>
    </lineage>
</organism>
<feature type="region of interest" description="Disordered" evidence="4">
    <location>
        <begin position="361"/>
        <end position="394"/>
    </location>
</feature>
<feature type="compositionally biased region" description="Low complexity" evidence="4">
    <location>
        <begin position="367"/>
        <end position="376"/>
    </location>
</feature>
<dbReference type="PANTHER" id="PTHR46332:SF5">
    <property type="entry name" value="ASPARTATE BETA-HYDROXYLASE DOMAIN CONTAINING 2"/>
    <property type="match status" value="1"/>
</dbReference>
<dbReference type="GO" id="GO:0051213">
    <property type="term" value="F:dioxygenase activity"/>
    <property type="evidence" value="ECO:0007669"/>
    <property type="project" value="UniProtKB-KW"/>
</dbReference>
<dbReference type="GO" id="GO:0016020">
    <property type="term" value="C:membrane"/>
    <property type="evidence" value="ECO:0007669"/>
    <property type="project" value="TreeGrafter"/>
</dbReference>
<evidence type="ECO:0000256" key="1">
    <source>
        <dbReference type="ARBA" id="ARBA00007730"/>
    </source>
</evidence>
<dbReference type="OrthoDB" id="438431at2759"/>
<feature type="compositionally biased region" description="Low complexity" evidence="4">
    <location>
        <begin position="1"/>
        <end position="26"/>
    </location>
</feature>
<dbReference type="InterPro" id="IPR027443">
    <property type="entry name" value="IPNS-like_sf"/>
</dbReference>
<evidence type="ECO:0000313" key="6">
    <source>
        <dbReference type="EMBL" id="GBF90136.1"/>
    </source>
</evidence>
<dbReference type="Pfam" id="PF05118">
    <property type="entry name" value="Asp_Arg_Hydrox"/>
    <property type="match status" value="1"/>
</dbReference>
<dbReference type="InterPro" id="IPR007803">
    <property type="entry name" value="Asp/Arg/Pro-Hydrxlase"/>
</dbReference>
<dbReference type="PANTHER" id="PTHR46332">
    <property type="entry name" value="ASPARTATE BETA-HYDROXYLASE DOMAIN-CONTAINING PROTEIN 2"/>
    <property type="match status" value="1"/>
</dbReference>
<feature type="compositionally biased region" description="Low complexity" evidence="4">
    <location>
        <begin position="47"/>
        <end position="79"/>
    </location>
</feature>
<evidence type="ECO:0000256" key="3">
    <source>
        <dbReference type="ARBA" id="ARBA00023002"/>
    </source>
</evidence>
<dbReference type="EMBL" id="BDRX01000015">
    <property type="protein sequence ID" value="GBF90136.1"/>
    <property type="molecule type" value="Genomic_DNA"/>
</dbReference>
<name>A0A2V0NR60_9CHLO</name>
<dbReference type="Proteomes" id="UP000247498">
    <property type="component" value="Unassembled WGS sequence"/>
</dbReference>
<reference evidence="6 7" key="1">
    <citation type="journal article" date="2018" name="Sci. Rep.">
        <title>Raphidocelis subcapitata (=Pseudokirchneriella subcapitata) provides an insight into genome evolution and environmental adaptations in the Sphaeropleales.</title>
        <authorList>
            <person name="Suzuki S."/>
            <person name="Yamaguchi H."/>
            <person name="Nakajima N."/>
            <person name="Kawachi M."/>
        </authorList>
    </citation>
    <scope>NUCLEOTIDE SEQUENCE [LARGE SCALE GENOMIC DNA]</scope>
    <source>
        <strain evidence="6 7">NIES-35</strain>
    </source>
</reference>
<feature type="region of interest" description="Disordered" evidence="4">
    <location>
        <begin position="1"/>
        <end position="79"/>
    </location>
</feature>
<evidence type="ECO:0000256" key="4">
    <source>
        <dbReference type="SAM" id="MobiDB-lite"/>
    </source>
</evidence>
<dbReference type="InParanoid" id="A0A2V0NR60"/>
<comment type="similarity">
    <text evidence="1">Belongs to the aspartyl/asparaginyl beta-hydroxylase family.</text>
</comment>
<keyword evidence="7" id="KW-1185">Reference proteome</keyword>
<comment type="caution">
    <text evidence="6">The sequence shown here is derived from an EMBL/GenBank/DDBJ whole genome shotgun (WGS) entry which is preliminary data.</text>
</comment>
<sequence length="394" mass="40869">MSAIAGRLRASAGRAGLRSSARAPALGARLFSARPGPARRPGPGPVAPAAAAAAAAQAQAPAQQQQQQPAPAAPAAGGGDALPAAIEASFLSLFAPDGPAAAPRVLQSWRRMCAGDAFERHWPGLGLQRCASYLPGLPEPPPPFPDPASDPGYSWLLEVEAAADQIIEEFEAAMANPAALEAAGNSVWVPAAREDALAYGPDWRTLVLMDRGDWDKFNSKLFPKTKKIITDLKAPAVEVFFARQTAGTGIASHTDDVNFIQTTHLGLRVPEGDCWMKCGDAEPRPWARGRVVIMDTSFMHETHNGTDSDRYVLIMRHWHPGTTPVERVALQFLCDCVDRGGTKFAANKAAKTLRALGLQSGAGGAAAGAPAAAAGGSAAGGGGKGKGGGGKKKR</sequence>
<accession>A0A2V0NR60</accession>
<protein>
    <recommendedName>
        <fullName evidence="5">Aspartyl/asparaginy/proline hydroxylase domain-containing protein</fullName>
    </recommendedName>
</protein>
<gene>
    <name evidence="6" type="ORF">Rsub_03269</name>
</gene>